<evidence type="ECO:0000256" key="5">
    <source>
        <dbReference type="ARBA" id="ARBA00023118"/>
    </source>
</evidence>
<comment type="caution">
    <text evidence="8">The sequence shown here is derived from an EMBL/GenBank/DDBJ whole genome shotgun (WGS) entry which is preliminary data.</text>
</comment>
<evidence type="ECO:0000256" key="4">
    <source>
        <dbReference type="ARBA" id="ARBA00022884"/>
    </source>
</evidence>
<sequence>MATSPAAGLKKPQVYESRKIQLTSPLLHIGGAVSQLNPFEFVQSGNKVYLPNQEALAKALLAKGGRFLDDYIATIEERQDIRPLLVQAFGKEWWTAKDEAGNRVFPEETISHKWTDDNITTLRPMIRNGMGQLYIPGSSIKGAIRTAIAYYLLKNADTYQIPAATRVSAIEATLIEKLGKLNNHKKNFFDDDLFMDSLFSDFTLTYQGRHHKLLTNSENSSSNTDFLRALKVSDSTPLIESKAKTKQGKIISVNLPVVGKVIISSRDSDYSAKYRASIYAEMVCHVKAEFTLTLDTEMLSWFTHNQGIKLPFSNLDELLQICREFAQDQWKGEHDYWEKIQNNDKDQKHQLNFDEIRKFYMAEKCSYNLRLGWGCGMNGTTVDFLFQEETRQQIRDMCGLKAPGYEAPKSRRTIVDENGDIKFVPGWVKFKTLEAKSQI</sequence>
<evidence type="ECO:0000259" key="7">
    <source>
        <dbReference type="Pfam" id="PF03787"/>
    </source>
</evidence>
<accession>A0A7C3VI41</accession>
<dbReference type="PANTHER" id="PTHR38007:SF1">
    <property type="entry name" value="CRISPR SYSTEM CMS PROTEIN CSM5"/>
    <property type="match status" value="1"/>
</dbReference>
<evidence type="ECO:0000313" key="8">
    <source>
        <dbReference type="EMBL" id="HGG01639.1"/>
    </source>
</evidence>
<evidence type="ECO:0000256" key="3">
    <source>
        <dbReference type="ARBA" id="ARBA00016113"/>
    </source>
</evidence>
<dbReference type="GO" id="GO:0051607">
    <property type="term" value="P:defense response to virus"/>
    <property type="evidence" value="ECO:0007669"/>
    <property type="project" value="UniProtKB-KW"/>
</dbReference>
<comment type="similarity">
    <text evidence="2">Belongs to the CRISPR-associated Csm5 family.</text>
</comment>
<dbReference type="GO" id="GO:0003723">
    <property type="term" value="F:RNA binding"/>
    <property type="evidence" value="ECO:0007669"/>
    <property type="project" value="UniProtKB-KW"/>
</dbReference>
<keyword evidence="5" id="KW-0051">Antiviral defense</keyword>
<dbReference type="InterPro" id="IPR010173">
    <property type="entry name" value="CRISPR-assoc_Csm5"/>
</dbReference>
<gene>
    <name evidence="8" type="primary">csm5</name>
    <name evidence="8" type="ORF">ENR15_13565</name>
</gene>
<protein>
    <recommendedName>
        <fullName evidence="3">CRISPR system Cms protein Csm5</fullName>
    </recommendedName>
    <alternativeName>
        <fullName evidence="6">CRISPR type III A-associated protein Csm5</fullName>
    </alternativeName>
</protein>
<dbReference type="PANTHER" id="PTHR38007">
    <property type="entry name" value="CRISPR SYSTEM CMS PROTEIN CSM5"/>
    <property type="match status" value="1"/>
</dbReference>
<feature type="domain" description="CRISPR type III-associated protein" evidence="7">
    <location>
        <begin position="19"/>
        <end position="266"/>
    </location>
</feature>
<reference evidence="8" key="1">
    <citation type="journal article" date="2020" name="mSystems">
        <title>Genome- and Community-Level Interaction Insights into Carbon Utilization and Element Cycling Functions of Hydrothermarchaeota in Hydrothermal Sediment.</title>
        <authorList>
            <person name="Zhou Z."/>
            <person name="Liu Y."/>
            <person name="Xu W."/>
            <person name="Pan J."/>
            <person name="Luo Z.H."/>
            <person name="Li M."/>
        </authorList>
    </citation>
    <scope>NUCLEOTIDE SEQUENCE [LARGE SCALE GENOMIC DNA]</scope>
    <source>
        <strain evidence="8">SpSt-374</strain>
    </source>
</reference>
<evidence type="ECO:0000256" key="6">
    <source>
        <dbReference type="ARBA" id="ARBA00031720"/>
    </source>
</evidence>
<dbReference type="NCBIfam" id="TIGR01899">
    <property type="entry name" value="cas_TM1807_csm5"/>
    <property type="match status" value="1"/>
</dbReference>
<dbReference type="AlphaFoldDB" id="A0A7C3VI41"/>
<keyword evidence="4" id="KW-0694">RNA-binding</keyword>
<dbReference type="Pfam" id="PF03787">
    <property type="entry name" value="RAMPs"/>
    <property type="match status" value="1"/>
</dbReference>
<evidence type="ECO:0000256" key="1">
    <source>
        <dbReference type="ARBA" id="ARBA00003088"/>
    </source>
</evidence>
<dbReference type="EMBL" id="DSPX01000133">
    <property type="protein sequence ID" value="HGG01639.1"/>
    <property type="molecule type" value="Genomic_DNA"/>
</dbReference>
<evidence type="ECO:0000256" key="2">
    <source>
        <dbReference type="ARBA" id="ARBA00006680"/>
    </source>
</evidence>
<organism evidence="8">
    <name type="scientific">Planktothricoides sp. SpSt-374</name>
    <dbReference type="NCBI Taxonomy" id="2282167"/>
    <lineage>
        <taxon>Bacteria</taxon>
        <taxon>Bacillati</taxon>
        <taxon>Cyanobacteriota</taxon>
        <taxon>Cyanophyceae</taxon>
        <taxon>Oscillatoriophycideae</taxon>
        <taxon>Oscillatoriales</taxon>
        <taxon>Oscillatoriaceae</taxon>
        <taxon>Planktothricoides</taxon>
    </lineage>
</organism>
<proteinExistence type="inferred from homology"/>
<comment type="function">
    <text evidence="1">This subunit might be involved in maturation of a crRNA intermediate to its mature form.</text>
</comment>
<dbReference type="InterPro" id="IPR005537">
    <property type="entry name" value="RAMP_III_fam"/>
</dbReference>
<name>A0A7C3VI41_9CYAN</name>